<evidence type="ECO:0000256" key="6">
    <source>
        <dbReference type="ARBA" id="ARBA00022741"/>
    </source>
</evidence>
<evidence type="ECO:0000313" key="17">
    <source>
        <dbReference type="Proteomes" id="UP000595564"/>
    </source>
</evidence>
<comment type="similarity">
    <text evidence="1 13">Belongs to the class-II aminoacyl-tRNA synthetase family.</text>
</comment>
<comment type="caution">
    <text evidence="13">Lacks conserved residue(s) required for the propagation of feature annotation.</text>
</comment>
<dbReference type="CDD" id="cd00860">
    <property type="entry name" value="ThrRS_anticodon"/>
    <property type="match status" value="1"/>
</dbReference>
<dbReference type="KEGG" id="thyd:TTHT_0115"/>
<evidence type="ECO:0000256" key="5">
    <source>
        <dbReference type="ARBA" id="ARBA00022723"/>
    </source>
</evidence>
<dbReference type="FunFam" id="3.30.930.10:FF:000002">
    <property type="entry name" value="Threonine--tRNA ligase"/>
    <property type="match status" value="1"/>
</dbReference>
<dbReference type="Pfam" id="PF00587">
    <property type="entry name" value="tRNA-synt_2b"/>
    <property type="match status" value="1"/>
</dbReference>
<dbReference type="SUPFAM" id="SSF55681">
    <property type="entry name" value="Class II aaRS and biotin synthetases"/>
    <property type="match status" value="1"/>
</dbReference>
<dbReference type="Pfam" id="PF02824">
    <property type="entry name" value="TGS"/>
    <property type="match status" value="1"/>
</dbReference>
<evidence type="ECO:0000256" key="8">
    <source>
        <dbReference type="ARBA" id="ARBA00022840"/>
    </source>
</evidence>
<dbReference type="FunFam" id="3.30.54.20:FF:000002">
    <property type="entry name" value="Threonine--tRNA ligase"/>
    <property type="match status" value="1"/>
</dbReference>
<dbReference type="Gene3D" id="3.10.20.30">
    <property type="match status" value="1"/>
</dbReference>
<dbReference type="PROSITE" id="PS50862">
    <property type="entry name" value="AA_TRNA_LIGASE_II"/>
    <property type="match status" value="1"/>
</dbReference>
<dbReference type="Gene3D" id="3.40.50.800">
    <property type="entry name" value="Anticodon-binding domain"/>
    <property type="match status" value="1"/>
</dbReference>
<dbReference type="EC" id="6.1.1.3" evidence="13"/>
<dbReference type="Gene3D" id="3.30.980.10">
    <property type="entry name" value="Threonyl-trna Synthetase, Chain A, domain 2"/>
    <property type="match status" value="1"/>
</dbReference>
<evidence type="ECO:0000256" key="10">
    <source>
        <dbReference type="ARBA" id="ARBA00022917"/>
    </source>
</evidence>
<dbReference type="PANTHER" id="PTHR11451">
    <property type="entry name" value="THREONINE-TRNA LIGASE"/>
    <property type="match status" value="1"/>
</dbReference>
<sequence>MAKIKITLPDGNVLEVEKGSTPLDVAGSISEGLKRSTIAAKFNGKLIDAYIPLNEDGTLELITEKSGEVALDILRHSTAHLMAQAVKRLFPETQVTIGPTIENGFYYDFDKKDGFSPEDLEKIEAEMKKIVKEKIDIRREEVSREDAIKMFKEMGENYKVELIEELPEGETISIYRQGDFVDLCRGPHVPNTSFLKVFKLLSVAGAYWRGDEKNAMLQRIYGTAFFKKSDLKDYLNMLEEAKKRDHRKLGKELELFAFEDIVGGGLVFWYPNGAIVRKQIEDFMYKELVKRGYQWVISPHIAKSDLWKTSGHYYYYKENMYNFEIDEEEFIVKPMNCPFHVMIYKSKKRSYRELPIRYAENGTVYRYEKSGTLHGLLRVRGFTQDDAHIICTPEQVHEEIEKLIDLALYIYKIFGFDKYKFELSVRDMSKKDKYAGSDEEWEMAEDSLIKALEKKGLTFERMEGEAVFYGPKIDVKLFDCLNRKWQTTTIQFDFNLPRRFGMTYKGSDGEEHTPFMIHRAIFGSWERFFGMLIEHYAGAFPMWLAPVQAVIIPITRDNNEYGEKIFERLTNLGFRVKLDDRNEKMGYKIREAQMQKIPYMLIVGKNEAENGTVSLRIRGKGDVGEISVDELVVKMEGLVKARAIELT</sequence>
<dbReference type="RefSeq" id="WP_201328090.1">
    <property type="nucleotide sequence ID" value="NZ_AP017470.1"/>
</dbReference>
<feature type="domain" description="Aminoacyl-transfer RNA synthetases class-II family profile" evidence="14">
    <location>
        <begin position="233"/>
        <end position="541"/>
    </location>
</feature>
<dbReference type="InterPro" id="IPR002314">
    <property type="entry name" value="aa-tRNA-synt_IIb"/>
</dbReference>
<keyword evidence="4 13" id="KW-0436">Ligase</keyword>
<dbReference type="InterPro" id="IPR018163">
    <property type="entry name" value="Thr/Ala-tRNA-synth_IIc_edit"/>
</dbReference>
<evidence type="ECO:0000256" key="11">
    <source>
        <dbReference type="ARBA" id="ARBA00023146"/>
    </source>
</evidence>
<dbReference type="SUPFAM" id="SSF52954">
    <property type="entry name" value="Class II aaRS ABD-related"/>
    <property type="match status" value="1"/>
</dbReference>
<keyword evidence="7 13" id="KW-0862">Zinc</keyword>
<comment type="cofactor">
    <cofactor evidence="13">
        <name>Zn(2+)</name>
        <dbReference type="ChEBI" id="CHEBI:29105"/>
    </cofactor>
    <text evidence="13">Binds 1 zinc ion per subunit.</text>
</comment>
<keyword evidence="9 13" id="KW-0694">RNA-binding</keyword>
<keyword evidence="5 13" id="KW-0479">Metal-binding</keyword>
<dbReference type="Pfam" id="PF03129">
    <property type="entry name" value="HGTP_anticodon"/>
    <property type="match status" value="1"/>
</dbReference>
<dbReference type="Gene3D" id="3.30.930.10">
    <property type="entry name" value="Bira Bifunctional Protein, Domain 2"/>
    <property type="match status" value="1"/>
</dbReference>
<dbReference type="InterPro" id="IPR047246">
    <property type="entry name" value="ThrRS_anticodon"/>
</dbReference>
<keyword evidence="17" id="KW-1185">Reference proteome</keyword>
<accession>A0A7R6PDI8</accession>
<dbReference type="InterPro" id="IPR012676">
    <property type="entry name" value="TGS-like"/>
</dbReference>
<evidence type="ECO:0000256" key="13">
    <source>
        <dbReference type="HAMAP-Rule" id="MF_00184"/>
    </source>
</evidence>
<dbReference type="SUPFAM" id="SSF55186">
    <property type="entry name" value="ThrRS/AlaRS common domain"/>
    <property type="match status" value="1"/>
</dbReference>
<comment type="subcellular location">
    <subcellularLocation>
        <location evidence="13">Cytoplasm</location>
    </subcellularLocation>
</comment>
<evidence type="ECO:0000313" key="16">
    <source>
        <dbReference type="EMBL" id="BBB31759.1"/>
    </source>
</evidence>
<gene>
    <name evidence="13 16" type="primary">thrS</name>
    <name evidence="16" type="ORF">TTHT_0115</name>
</gene>
<feature type="domain" description="TGS" evidence="15">
    <location>
        <begin position="1"/>
        <end position="63"/>
    </location>
</feature>
<dbReference type="HAMAP" id="MF_00184">
    <property type="entry name" value="Thr_tRNA_synth"/>
    <property type="match status" value="1"/>
</dbReference>
<reference evidence="16 17" key="1">
    <citation type="journal article" date="2012" name="Extremophiles">
        <title>Thermotomaculum hydrothermale gen. nov., sp. nov., a novel heterotrophic thermophile within the phylum Acidobacteria from a deep-sea hydrothermal vent chimney in the Southern Okinawa Trough.</title>
        <authorList>
            <person name="Izumi H."/>
            <person name="Nunoura T."/>
            <person name="Miyazaki M."/>
            <person name="Mino S."/>
            <person name="Toki T."/>
            <person name="Takai K."/>
            <person name="Sako Y."/>
            <person name="Sawabe T."/>
            <person name="Nakagawa S."/>
        </authorList>
    </citation>
    <scope>NUCLEOTIDE SEQUENCE [LARGE SCALE GENOMIC DNA]</scope>
    <source>
        <strain evidence="16 17">AC55</strain>
    </source>
</reference>
<dbReference type="InterPro" id="IPR004095">
    <property type="entry name" value="TGS"/>
</dbReference>
<keyword evidence="8 13" id="KW-0067">ATP-binding</keyword>
<organism evidence="16 17">
    <name type="scientific">Thermotomaculum hydrothermale</name>
    <dbReference type="NCBI Taxonomy" id="981385"/>
    <lineage>
        <taxon>Bacteria</taxon>
        <taxon>Pseudomonadati</taxon>
        <taxon>Acidobacteriota</taxon>
        <taxon>Holophagae</taxon>
        <taxon>Thermotomaculales</taxon>
        <taxon>Thermotomaculaceae</taxon>
        <taxon>Thermotomaculum</taxon>
    </lineage>
</organism>
<dbReference type="PANTHER" id="PTHR11451:SF44">
    <property type="entry name" value="THREONINE--TRNA LIGASE, CHLOROPLASTIC_MITOCHONDRIAL 2"/>
    <property type="match status" value="1"/>
</dbReference>
<dbReference type="CDD" id="cd00771">
    <property type="entry name" value="ThrRS_core"/>
    <property type="match status" value="1"/>
</dbReference>
<feature type="binding site" evidence="13">
    <location>
        <position position="518"/>
    </location>
    <ligand>
        <name>Zn(2+)</name>
        <dbReference type="ChEBI" id="CHEBI:29105"/>
        <note>catalytic</note>
    </ligand>
</feature>
<dbReference type="SMART" id="SM00863">
    <property type="entry name" value="tRNA_SAD"/>
    <property type="match status" value="1"/>
</dbReference>
<evidence type="ECO:0000256" key="3">
    <source>
        <dbReference type="ARBA" id="ARBA00022555"/>
    </source>
</evidence>
<dbReference type="GO" id="GO:0046872">
    <property type="term" value="F:metal ion binding"/>
    <property type="evidence" value="ECO:0007669"/>
    <property type="project" value="UniProtKB-KW"/>
</dbReference>
<evidence type="ECO:0000256" key="1">
    <source>
        <dbReference type="ARBA" id="ARBA00008226"/>
    </source>
</evidence>
<dbReference type="Gene3D" id="3.30.54.20">
    <property type="match status" value="1"/>
</dbReference>
<dbReference type="EMBL" id="AP017470">
    <property type="protein sequence ID" value="BBB31759.1"/>
    <property type="molecule type" value="Genomic_DNA"/>
</dbReference>
<dbReference type="InterPro" id="IPR002320">
    <property type="entry name" value="Thr-tRNA-ligase_IIa"/>
</dbReference>
<evidence type="ECO:0000256" key="9">
    <source>
        <dbReference type="ARBA" id="ARBA00022884"/>
    </source>
</evidence>
<dbReference type="InterPro" id="IPR036621">
    <property type="entry name" value="Anticodon-bd_dom_sf"/>
</dbReference>
<dbReference type="FunFam" id="3.10.20.30:FF:000005">
    <property type="entry name" value="Threonine--tRNA ligase"/>
    <property type="match status" value="1"/>
</dbReference>
<dbReference type="PROSITE" id="PS51880">
    <property type="entry name" value="TGS"/>
    <property type="match status" value="1"/>
</dbReference>
<evidence type="ECO:0000259" key="14">
    <source>
        <dbReference type="PROSITE" id="PS50862"/>
    </source>
</evidence>
<dbReference type="InterPro" id="IPR006195">
    <property type="entry name" value="aa-tRNA-synth_II"/>
</dbReference>
<dbReference type="InterPro" id="IPR045864">
    <property type="entry name" value="aa-tRNA-synth_II/BPL/LPL"/>
</dbReference>
<dbReference type="InterPro" id="IPR004154">
    <property type="entry name" value="Anticodon-bd"/>
</dbReference>
<dbReference type="FunFam" id="3.40.50.800:FF:000001">
    <property type="entry name" value="Threonine--tRNA ligase"/>
    <property type="match status" value="1"/>
</dbReference>
<dbReference type="GO" id="GO:0005737">
    <property type="term" value="C:cytoplasm"/>
    <property type="evidence" value="ECO:0007669"/>
    <property type="project" value="UniProtKB-SubCell"/>
</dbReference>
<protein>
    <recommendedName>
        <fullName evidence="13">Threonine--tRNA ligase</fullName>
        <ecNumber evidence="13">6.1.1.3</ecNumber>
    </recommendedName>
    <alternativeName>
        <fullName evidence="13">Threonyl-tRNA synthetase</fullName>
        <shortName evidence="13">ThrRS</shortName>
    </alternativeName>
</protein>
<keyword evidence="11 13" id="KW-0030">Aminoacyl-tRNA synthetase</keyword>
<keyword evidence="3 13" id="KW-0820">tRNA-binding</keyword>
<feature type="binding site" evidence="13">
    <location>
        <position position="337"/>
    </location>
    <ligand>
        <name>Zn(2+)</name>
        <dbReference type="ChEBI" id="CHEBI:29105"/>
        <note>catalytic</note>
    </ligand>
</feature>
<dbReference type="SUPFAM" id="SSF81271">
    <property type="entry name" value="TGS-like"/>
    <property type="match status" value="1"/>
</dbReference>
<dbReference type="AlphaFoldDB" id="A0A7R6PDI8"/>
<dbReference type="NCBIfam" id="TIGR00418">
    <property type="entry name" value="thrS"/>
    <property type="match status" value="1"/>
</dbReference>
<evidence type="ECO:0000256" key="7">
    <source>
        <dbReference type="ARBA" id="ARBA00022833"/>
    </source>
</evidence>
<evidence type="ECO:0000256" key="12">
    <source>
        <dbReference type="ARBA" id="ARBA00049515"/>
    </source>
</evidence>
<evidence type="ECO:0000256" key="4">
    <source>
        <dbReference type="ARBA" id="ARBA00022598"/>
    </source>
</evidence>
<keyword evidence="2 13" id="KW-0963">Cytoplasm</keyword>
<dbReference type="InterPro" id="IPR012947">
    <property type="entry name" value="tRNA_SAD"/>
</dbReference>
<comment type="subunit">
    <text evidence="13">Homodimer.</text>
</comment>
<comment type="catalytic activity">
    <reaction evidence="12 13">
        <text>tRNA(Thr) + L-threonine + ATP = L-threonyl-tRNA(Thr) + AMP + diphosphate + H(+)</text>
        <dbReference type="Rhea" id="RHEA:24624"/>
        <dbReference type="Rhea" id="RHEA-COMP:9670"/>
        <dbReference type="Rhea" id="RHEA-COMP:9704"/>
        <dbReference type="ChEBI" id="CHEBI:15378"/>
        <dbReference type="ChEBI" id="CHEBI:30616"/>
        <dbReference type="ChEBI" id="CHEBI:33019"/>
        <dbReference type="ChEBI" id="CHEBI:57926"/>
        <dbReference type="ChEBI" id="CHEBI:78442"/>
        <dbReference type="ChEBI" id="CHEBI:78534"/>
        <dbReference type="ChEBI" id="CHEBI:456215"/>
        <dbReference type="EC" id="6.1.1.3"/>
    </reaction>
</comment>
<dbReference type="PRINTS" id="PR01047">
    <property type="entry name" value="TRNASYNTHTHR"/>
</dbReference>
<evidence type="ECO:0000259" key="15">
    <source>
        <dbReference type="PROSITE" id="PS51880"/>
    </source>
</evidence>
<name>A0A7R6PDI8_9BACT</name>
<keyword evidence="10 13" id="KW-0648">Protein biosynthesis</keyword>
<dbReference type="GO" id="GO:0006435">
    <property type="term" value="P:threonyl-tRNA aminoacylation"/>
    <property type="evidence" value="ECO:0007669"/>
    <property type="project" value="UniProtKB-UniRule"/>
</dbReference>
<proteinExistence type="inferred from homology"/>
<dbReference type="Pfam" id="PF07973">
    <property type="entry name" value="tRNA_SAD"/>
    <property type="match status" value="1"/>
</dbReference>
<evidence type="ECO:0000256" key="2">
    <source>
        <dbReference type="ARBA" id="ARBA00022490"/>
    </source>
</evidence>
<dbReference type="GO" id="GO:0004829">
    <property type="term" value="F:threonine-tRNA ligase activity"/>
    <property type="evidence" value="ECO:0007669"/>
    <property type="project" value="UniProtKB-UniRule"/>
</dbReference>
<dbReference type="GO" id="GO:0005524">
    <property type="term" value="F:ATP binding"/>
    <property type="evidence" value="ECO:0007669"/>
    <property type="project" value="UniProtKB-UniRule"/>
</dbReference>
<dbReference type="InterPro" id="IPR012675">
    <property type="entry name" value="Beta-grasp_dom_sf"/>
</dbReference>
<dbReference type="Proteomes" id="UP000595564">
    <property type="component" value="Chromosome"/>
</dbReference>
<dbReference type="GO" id="GO:0000049">
    <property type="term" value="F:tRNA binding"/>
    <property type="evidence" value="ECO:0007669"/>
    <property type="project" value="UniProtKB-KW"/>
</dbReference>
<dbReference type="CDD" id="cd01667">
    <property type="entry name" value="TGS_ThrRS"/>
    <property type="match status" value="1"/>
</dbReference>
<dbReference type="InterPro" id="IPR033728">
    <property type="entry name" value="ThrRS_core"/>
</dbReference>
<keyword evidence="6 13" id="KW-0547">Nucleotide-binding</keyword>
<feature type="binding site" evidence="13">
    <location>
        <position position="388"/>
    </location>
    <ligand>
        <name>Zn(2+)</name>
        <dbReference type="ChEBI" id="CHEBI:29105"/>
        <note>catalytic</note>
    </ligand>
</feature>
<dbReference type="FunFam" id="3.30.980.10:FF:000005">
    <property type="entry name" value="Threonyl-tRNA synthetase, mitochondrial"/>
    <property type="match status" value="1"/>
</dbReference>